<feature type="region of interest" description="Disordered" evidence="1">
    <location>
        <begin position="24"/>
        <end position="53"/>
    </location>
</feature>
<name>A0A914HC62_GLORO</name>
<evidence type="ECO:0000313" key="2">
    <source>
        <dbReference type="Proteomes" id="UP000887572"/>
    </source>
</evidence>
<evidence type="ECO:0000256" key="1">
    <source>
        <dbReference type="SAM" id="MobiDB-lite"/>
    </source>
</evidence>
<accession>A0A914HC62</accession>
<evidence type="ECO:0000313" key="3">
    <source>
        <dbReference type="WBParaSite" id="Gr19_v10_g16162.t1"/>
    </source>
</evidence>
<dbReference type="Proteomes" id="UP000887572">
    <property type="component" value="Unplaced"/>
</dbReference>
<keyword evidence="2" id="KW-1185">Reference proteome</keyword>
<dbReference type="WBParaSite" id="Gr19_v10_g16162.t1">
    <property type="protein sequence ID" value="Gr19_v10_g16162.t1"/>
    <property type="gene ID" value="Gr19_v10_g16162"/>
</dbReference>
<protein>
    <submittedName>
        <fullName evidence="3">Uncharacterized protein</fullName>
    </submittedName>
</protein>
<dbReference type="AlphaFoldDB" id="A0A914HC62"/>
<organism evidence="2 3">
    <name type="scientific">Globodera rostochiensis</name>
    <name type="common">Golden nematode worm</name>
    <name type="synonym">Heterodera rostochiensis</name>
    <dbReference type="NCBI Taxonomy" id="31243"/>
    <lineage>
        <taxon>Eukaryota</taxon>
        <taxon>Metazoa</taxon>
        <taxon>Ecdysozoa</taxon>
        <taxon>Nematoda</taxon>
        <taxon>Chromadorea</taxon>
        <taxon>Rhabditida</taxon>
        <taxon>Tylenchina</taxon>
        <taxon>Tylenchomorpha</taxon>
        <taxon>Tylenchoidea</taxon>
        <taxon>Heteroderidae</taxon>
        <taxon>Heteroderinae</taxon>
        <taxon>Globodera</taxon>
    </lineage>
</organism>
<sequence>MFNMLTRAEYSAYARGIYEFEQPDNIQSNMSDPPKYVSPPPPPSTGHGIATAGGGNTNTVVYMTDGGIVQELRSDQCEGTRPPAHLAAVRVLRSVCVHASF</sequence>
<reference evidence="3" key="1">
    <citation type="submission" date="2022-11" db="UniProtKB">
        <authorList>
            <consortium name="WormBaseParasite"/>
        </authorList>
    </citation>
    <scope>IDENTIFICATION</scope>
</reference>
<proteinExistence type="predicted"/>